<evidence type="ECO:0000313" key="2">
    <source>
        <dbReference type="EMBL" id="GBM88568.1"/>
    </source>
</evidence>
<gene>
    <name evidence="2" type="ORF">AVEN_185679_1</name>
</gene>
<dbReference type="AlphaFoldDB" id="A0A4Y2JGI9"/>
<evidence type="ECO:0000256" key="1">
    <source>
        <dbReference type="SAM" id="MobiDB-lite"/>
    </source>
</evidence>
<reference evidence="2 3" key="1">
    <citation type="journal article" date="2019" name="Sci. Rep.">
        <title>Orb-weaving spider Araneus ventricosus genome elucidates the spidroin gene catalogue.</title>
        <authorList>
            <person name="Kono N."/>
            <person name="Nakamura H."/>
            <person name="Ohtoshi R."/>
            <person name="Moran D.A.P."/>
            <person name="Shinohara A."/>
            <person name="Yoshida Y."/>
            <person name="Fujiwara M."/>
            <person name="Mori M."/>
            <person name="Tomita M."/>
            <person name="Arakawa K."/>
        </authorList>
    </citation>
    <scope>NUCLEOTIDE SEQUENCE [LARGE SCALE GENOMIC DNA]</scope>
</reference>
<feature type="region of interest" description="Disordered" evidence="1">
    <location>
        <begin position="312"/>
        <end position="339"/>
    </location>
</feature>
<protein>
    <submittedName>
        <fullName evidence="2">Uncharacterized protein</fullName>
    </submittedName>
</protein>
<accession>A0A4Y2JGI9</accession>
<comment type="caution">
    <text evidence="2">The sequence shown here is derived from an EMBL/GenBank/DDBJ whole genome shotgun (WGS) entry which is preliminary data.</text>
</comment>
<dbReference type="Proteomes" id="UP000499080">
    <property type="component" value="Unassembled WGS sequence"/>
</dbReference>
<feature type="non-terminal residue" evidence="2">
    <location>
        <position position="1"/>
    </location>
</feature>
<proteinExistence type="predicted"/>
<dbReference type="EMBL" id="BGPR01003474">
    <property type="protein sequence ID" value="GBM88568.1"/>
    <property type="molecule type" value="Genomic_DNA"/>
</dbReference>
<keyword evidence="3" id="KW-1185">Reference proteome</keyword>
<dbReference type="PANTHER" id="PTHR45692">
    <property type="entry name" value="G_PROTEIN_RECEP_F2_4 DOMAIN-CONTAINING PROTEIN"/>
    <property type="match status" value="1"/>
</dbReference>
<evidence type="ECO:0000313" key="3">
    <source>
        <dbReference type="Proteomes" id="UP000499080"/>
    </source>
</evidence>
<feature type="compositionally biased region" description="Basic and acidic residues" evidence="1">
    <location>
        <begin position="329"/>
        <end position="339"/>
    </location>
</feature>
<sequence length="339" mass="37451">SVISTYHHFYILKDKGTEKELQNFLERSISSGTGALFEALKRLGINTEDIALESTVSCPREMSHYNGHHLTWPETPIGQSTLPDEMCVTAEGSALERKCLGDFYTGAHWSPVEKDCAGVQPELTVSLHRLSKTNITEDNVANTTMSMEMLTATSGDLSPTDVKYVAQILSNVASVPSIEPELIEKVVKACYDCGLAALRFVLVEFDKSGMAWQLLALLQIMISKNVLLISLFEYNDKPLCNVRVNGCTDAVWPLSPPLMCEIFTATTRETADALTSPRATSILPVPTQTTDEALERQAVGMQLKCGKLSLPPVRSSSKQNNVLRQGQKWMKEEADDKEY</sequence>
<feature type="compositionally biased region" description="Polar residues" evidence="1">
    <location>
        <begin position="314"/>
        <end position="324"/>
    </location>
</feature>
<name>A0A4Y2JGI9_ARAVE</name>
<organism evidence="2 3">
    <name type="scientific">Araneus ventricosus</name>
    <name type="common">Orbweaver spider</name>
    <name type="synonym">Epeira ventricosa</name>
    <dbReference type="NCBI Taxonomy" id="182803"/>
    <lineage>
        <taxon>Eukaryota</taxon>
        <taxon>Metazoa</taxon>
        <taxon>Ecdysozoa</taxon>
        <taxon>Arthropoda</taxon>
        <taxon>Chelicerata</taxon>
        <taxon>Arachnida</taxon>
        <taxon>Araneae</taxon>
        <taxon>Araneomorphae</taxon>
        <taxon>Entelegynae</taxon>
        <taxon>Araneoidea</taxon>
        <taxon>Araneidae</taxon>
        <taxon>Araneus</taxon>
    </lineage>
</organism>
<dbReference type="PANTHER" id="PTHR45692:SF1">
    <property type="entry name" value="G-PROTEIN COUPLED RECEPTORS FAMILY 2 PROFILE 2 DOMAIN-CONTAINING PROTEIN"/>
    <property type="match status" value="1"/>
</dbReference>